<dbReference type="SUPFAM" id="SSF140453">
    <property type="entry name" value="EsxAB dimer-like"/>
    <property type="match status" value="1"/>
</dbReference>
<evidence type="ECO:0000313" key="1">
    <source>
        <dbReference type="EMBL" id="OSY41946.1"/>
    </source>
</evidence>
<dbReference type="Gene3D" id="1.10.287.1060">
    <property type="entry name" value="ESAT-6-like"/>
    <property type="match status" value="1"/>
</dbReference>
<evidence type="ECO:0000313" key="2">
    <source>
        <dbReference type="Proteomes" id="UP000194225"/>
    </source>
</evidence>
<gene>
    <name evidence="1" type="ORF">BG653_04882</name>
</gene>
<sequence length="131" mass="13542">MTSQLIGMTVQTIVKSGGGSLMKFDMGAQTLSTLRSKSQGSSTELGTLIHQLVQAAQPLEGKFNGSGKVAFDSFKSRADEITASLNSALAAIVGGQSGMETAFGSGDQEQADNARSQMSAANFDAARFSGR</sequence>
<reference evidence="1 2" key="1">
    <citation type="submission" date="2016-09" db="EMBL/GenBank/DDBJ databases">
        <title>Streptomyces platensis DSM40041, a candidate organism with high potential of specific P450 cytochromes.</title>
        <authorList>
            <person name="Grumaz C."/>
            <person name="Vainshtein Y."/>
            <person name="Kirstahler P."/>
            <person name="Sohn K."/>
        </authorList>
    </citation>
    <scope>NUCLEOTIDE SEQUENCE [LARGE SCALE GENOMIC DNA]</scope>
    <source>
        <strain evidence="1 2">DSM 40041</strain>
    </source>
</reference>
<dbReference type="EMBL" id="MIGA01000037">
    <property type="protein sequence ID" value="OSY41946.1"/>
    <property type="molecule type" value="Genomic_DNA"/>
</dbReference>
<keyword evidence="2" id="KW-1185">Reference proteome</keyword>
<proteinExistence type="predicted"/>
<accession>A0ABX3XSM6</accession>
<organism evidence="1 2">
    <name type="scientific">Streptomyces platensis</name>
    <dbReference type="NCBI Taxonomy" id="58346"/>
    <lineage>
        <taxon>Bacteria</taxon>
        <taxon>Bacillati</taxon>
        <taxon>Actinomycetota</taxon>
        <taxon>Actinomycetes</taxon>
        <taxon>Kitasatosporales</taxon>
        <taxon>Streptomycetaceae</taxon>
        <taxon>Streptomyces</taxon>
    </lineage>
</organism>
<comment type="caution">
    <text evidence="1">The sequence shown here is derived from an EMBL/GenBank/DDBJ whole genome shotgun (WGS) entry which is preliminary data.</text>
</comment>
<dbReference type="InterPro" id="IPR036689">
    <property type="entry name" value="ESAT-6-like_sf"/>
</dbReference>
<name>A0ABX3XSM6_STRPT</name>
<protein>
    <submittedName>
        <fullName evidence="1">Uncharacterized protein</fullName>
    </submittedName>
</protein>
<dbReference type="Proteomes" id="UP000194225">
    <property type="component" value="Unassembled WGS sequence"/>
</dbReference>